<name>A0AAW5L7T4_BACCE</name>
<feature type="non-terminal residue" evidence="1">
    <location>
        <position position="89"/>
    </location>
</feature>
<keyword evidence="1" id="KW-0378">Hydrolase</keyword>
<evidence type="ECO:0000313" key="1">
    <source>
        <dbReference type="EMBL" id="MCQ6289347.1"/>
    </source>
</evidence>
<keyword evidence="1" id="KW-0547">Nucleotide-binding</keyword>
<sequence length="89" mass="10502">GGVGKIYECHRQAPTLHNFSFIQQKLIEFMAVEDMLFDIQEFQQRTVDRHALKDLNEFVTKVNQIQITTVQPQLSFQNQLQQRVEEHSN</sequence>
<evidence type="ECO:0000313" key="2">
    <source>
        <dbReference type="Proteomes" id="UP001204643"/>
    </source>
</evidence>
<protein>
    <submittedName>
        <fullName evidence="1">DNA helicase</fullName>
    </submittedName>
</protein>
<accession>A0AAW5L7T4</accession>
<dbReference type="EMBL" id="JANHEB010000316">
    <property type="protein sequence ID" value="MCQ6289347.1"/>
    <property type="molecule type" value="Genomic_DNA"/>
</dbReference>
<keyword evidence="1" id="KW-0347">Helicase</keyword>
<proteinExistence type="predicted"/>
<dbReference type="AlphaFoldDB" id="A0AAW5L7T4"/>
<reference evidence="1" key="1">
    <citation type="submission" date="2022-07" db="EMBL/GenBank/DDBJ databases">
        <title>Identification and characterization of Bacillus thuringiensis and other Bacillus cereus group isolates from spinach by whole genome sequencing.</title>
        <authorList>
            <person name="Zao X."/>
            <person name="Zervas A."/>
            <person name="Hendriks M."/>
            <person name="Rajkovic A."/>
            <person name="Van Overbeek L."/>
            <person name="Hendriksen N.B."/>
            <person name="Uyttendaele M."/>
        </authorList>
    </citation>
    <scope>NUCLEOTIDE SEQUENCE</scope>
    <source>
        <strain evidence="1">781001F-1</strain>
    </source>
</reference>
<dbReference type="GO" id="GO:0004386">
    <property type="term" value="F:helicase activity"/>
    <property type="evidence" value="ECO:0007669"/>
    <property type="project" value="UniProtKB-KW"/>
</dbReference>
<gene>
    <name evidence="1" type="ORF">NPM19_32975</name>
</gene>
<keyword evidence="1" id="KW-0067">ATP-binding</keyword>
<dbReference type="Proteomes" id="UP001204643">
    <property type="component" value="Unassembled WGS sequence"/>
</dbReference>
<organism evidence="1 2">
    <name type="scientific">Bacillus cereus</name>
    <dbReference type="NCBI Taxonomy" id="1396"/>
    <lineage>
        <taxon>Bacteria</taxon>
        <taxon>Bacillati</taxon>
        <taxon>Bacillota</taxon>
        <taxon>Bacilli</taxon>
        <taxon>Bacillales</taxon>
        <taxon>Bacillaceae</taxon>
        <taxon>Bacillus</taxon>
        <taxon>Bacillus cereus group</taxon>
    </lineage>
</organism>
<comment type="caution">
    <text evidence="1">The sequence shown here is derived from an EMBL/GenBank/DDBJ whole genome shotgun (WGS) entry which is preliminary data.</text>
</comment>
<feature type="non-terminal residue" evidence="1">
    <location>
        <position position="1"/>
    </location>
</feature>